<organism evidence="2 3">
    <name type="scientific">Prevotella herbatica</name>
    <dbReference type="NCBI Taxonomy" id="2801997"/>
    <lineage>
        <taxon>Bacteria</taxon>
        <taxon>Pseudomonadati</taxon>
        <taxon>Bacteroidota</taxon>
        <taxon>Bacteroidia</taxon>
        <taxon>Bacteroidales</taxon>
        <taxon>Prevotellaceae</taxon>
        <taxon>Prevotella</taxon>
    </lineage>
</organism>
<sequence>MFSKGIYIFRNYNLQEITNNIIKTNMKESTFKWMKRILVDWNISRIIRMVFGIGLCVMGITSKENVITLFGALLMFQGIFNLSCCGAGGCSLSNDKRQVYKDIIKPYKPKK</sequence>
<feature type="transmembrane region" description="Helical" evidence="1">
    <location>
        <begin position="42"/>
        <end position="60"/>
    </location>
</feature>
<keyword evidence="1" id="KW-0472">Membrane</keyword>
<dbReference type="EMBL" id="AP024484">
    <property type="protein sequence ID" value="BCS86115.1"/>
    <property type="molecule type" value="Genomic_DNA"/>
</dbReference>
<name>A0ABM7NZZ9_9BACT</name>
<keyword evidence="1" id="KW-1133">Transmembrane helix</keyword>
<protein>
    <recommendedName>
        <fullName evidence="4">DUF2892 domain-containing protein</fullName>
    </recommendedName>
</protein>
<dbReference type="Proteomes" id="UP001319045">
    <property type="component" value="Chromosome"/>
</dbReference>
<gene>
    <name evidence="2" type="ORF">prwr041_20080</name>
</gene>
<evidence type="ECO:0000256" key="1">
    <source>
        <dbReference type="SAM" id="Phobius"/>
    </source>
</evidence>
<proteinExistence type="predicted"/>
<evidence type="ECO:0000313" key="3">
    <source>
        <dbReference type="Proteomes" id="UP001319045"/>
    </source>
</evidence>
<evidence type="ECO:0008006" key="4">
    <source>
        <dbReference type="Google" id="ProtNLM"/>
    </source>
</evidence>
<evidence type="ECO:0000313" key="2">
    <source>
        <dbReference type="EMBL" id="BCS86115.1"/>
    </source>
</evidence>
<accession>A0ABM7NZZ9</accession>
<feature type="transmembrane region" description="Helical" evidence="1">
    <location>
        <begin position="66"/>
        <end position="92"/>
    </location>
</feature>
<keyword evidence="1" id="KW-0812">Transmembrane</keyword>
<keyword evidence="3" id="KW-1185">Reference proteome</keyword>
<reference evidence="2 3" key="1">
    <citation type="journal article" date="2022" name="Int. J. Syst. Evol. Microbiol.">
        <title>Prevotella herbatica sp. nov., a plant polysaccharide-decomposing anaerobic bacterium isolated from a methanogenic reactor.</title>
        <authorList>
            <person name="Uek A."/>
            <person name="Tonouchi A."/>
            <person name="Kaku N."/>
            <person name="Ueki K."/>
        </authorList>
    </citation>
    <scope>NUCLEOTIDE SEQUENCE [LARGE SCALE GENOMIC DNA]</scope>
    <source>
        <strain evidence="2 3">WR041</strain>
    </source>
</reference>